<organism evidence="2 3">
    <name type="scientific">Stephania cephalantha</name>
    <dbReference type="NCBI Taxonomy" id="152367"/>
    <lineage>
        <taxon>Eukaryota</taxon>
        <taxon>Viridiplantae</taxon>
        <taxon>Streptophyta</taxon>
        <taxon>Embryophyta</taxon>
        <taxon>Tracheophyta</taxon>
        <taxon>Spermatophyta</taxon>
        <taxon>Magnoliopsida</taxon>
        <taxon>Ranunculales</taxon>
        <taxon>Menispermaceae</taxon>
        <taxon>Menispermoideae</taxon>
        <taxon>Cissampelideae</taxon>
        <taxon>Stephania</taxon>
    </lineage>
</organism>
<feature type="compositionally biased region" description="Basic and acidic residues" evidence="1">
    <location>
        <begin position="80"/>
        <end position="89"/>
    </location>
</feature>
<comment type="caution">
    <text evidence="2">The sequence shown here is derived from an EMBL/GenBank/DDBJ whole genome shotgun (WGS) entry which is preliminary data.</text>
</comment>
<evidence type="ECO:0000313" key="2">
    <source>
        <dbReference type="EMBL" id="KAK9101278.1"/>
    </source>
</evidence>
<feature type="compositionally biased region" description="Gly residues" evidence="1">
    <location>
        <begin position="99"/>
        <end position="110"/>
    </location>
</feature>
<reference evidence="2 3" key="1">
    <citation type="submission" date="2024-01" db="EMBL/GenBank/DDBJ databases">
        <title>Genome assemblies of Stephania.</title>
        <authorList>
            <person name="Yang L."/>
        </authorList>
    </citation>
    <scope>NUCLEOTIDE SEQUENCE [LARGE SCALE GENOMIC DNA]</scope>
    <source>
        <strain evidence="2">JXDWG</strain>
        <tissue evidence="2">Leaf</tissue>
    </source>
</reference>
<keyword evidence="3" id="KW-1185">Reference proteome</keyword>
<dbReference type="AlphaFoldDB" id="A0AAP0HTY6"/>
<evidence type="ECO:0000313" key="3">
    <source>
        <dbReference type="Proteomes" id="UP001419268"/>
    </source>
</evidence>
<dbReference type="EMBL" id="JBBNAG010000010">
    <property type="protein sequence ID" value="KAK9101278.1"/>
    <property type="molecule type" value="Genomic_DNA"/>
</dbReference>
<proteinExistence type="predicted"/>
<accession>A0AAP0HTY6</accession>
<protein>
    <submittedName>
        <fullName evidence="2">Uncharacterized protein</fullName>
    </submittedName>
</protein>
<name>A0AAP0HTY6_9MAGN</name>
<dbReference type="Proteomes" id="UP001419268">
    <property type="component" value="Unassembled WGS sequence"/>
</dbReference>
<gene>
    <name evidence="2" type="ORF">Scep_024708</name>
</gene>
<sequence>MGLVRAWLTREKQSSLEKKKLALEKKEINKKLGDLVKERSSLASVHQVAVGGAIGGGGGGGIGGRRRWTQQLGELATVEAAKRDSKNDAVRGAVRATMRGGGGRSSGSRGGKATTMAMDSAAAVRRGVRRMKATTDETALYDGRRR</sequence>
<feature type="region of interest" description="Disordered" evidence="1">
    <location>
        <begin position="79"/>
        <end position="146"/>
    </location>
</feature>
<evidence type="ECO:0000256" key="1">
    <source>
        <dbReference type="SAM" id="MobiDB-lite"/>
    </source>
</evidence>